<dbReference type="EMBL" id="SRMB01000009">
    <property type="protein sequence ID" value="TGE20915.1"/>
    <property type="molecule type" value="Genomic_DNA"/>
</dbReference>
<gene>
    <name evidence="1" type="ORF">E5K02_25275</name>
</gene>
<dbReference type="Proteomes" id="UP000298471">
    <property type="component" value="Unassembled WGS sequence"/>
</dbReference>
<dbReference type="AlphaFoldDB" id="A0A4Z0PTV8"/>
<evidence type="ECO:0000313" key="1">
    <source>
        <dbReference type="EMBL" id="TGE20915.1"/>
    </source>
</evidence>
<name>A0A4Z0PTV8_9BACT</name>
<reference evidence="1 2" key="1">
    <citation type="submission" date="2019-04" db="EMBL/GenBank/DDBJ databases">
        <authorList>
            <person name="Feng G."/>
            <person name="Zhang J."/>
            <person name="Zhu H."/>
        </authorList>
    </citation>
    <scope>NUCLEOTIDE SEQUENCE [LARGE SCALE GENOMIC DNA]</scope>
    <source>
        <strain evidence="1 2">9PBR-1</strain>
    </source>
</reference>
<dbReference type="OrthoDB" id="3078379at2"/>
<keyword evidence="2" id="KW-1185">Reference proteome</keyword>
<comment type="caution">
    <text evidence="1">The sequence shown here is derived from an EMBL/GenBank/DDBJ whole genome shotgun (WGS) entry which is preliminary data.</text>
</comment>
<proteinExistence type="predicted"/>
<sequence>MTDWYDGPRKGVADFEGKPHYYECPWYVGIDAGSDELAEDYLLTPLDAETYHLALEDWAIWERWEAAFDAGTVTLATHPALPEDRTRHDEIEELLRTKLVTNRQLCQRAKGVFSYEGAKRFVEWTIIP</sequence>
<evidence type="ECO:0000313" key="2">
    <source>
        <dbReference type="Proteomes" id="UP000298471"/>
    </source>
</evidence>
<protein>
    <submittedName>
        <fullName evidence="1">Uncharacterized protein</fullName>
    </submittedName>
</protein>
<dbReference type="RefSeq" id="WP_135399313.1">
    <property type="nucleotide sequence ID" value="NZ_SRMB01000009.1"/>
</dbReference>
<accession>A0A4Z0PTV8</accession>
<organism evidence="1 2">
    <name type="scientific">Hymenobacter metallicola</name>
    <dbReference type="NCBI Taxonomy" id="2563114"/>
    <lineage>
        <taxon>Bacteria</taxon>
        <taxon>Pseudomonadati</taxon>
        <taxon>Bacteroidota</taxon>
        <taxon>Cytophagia</taxon>
        <taxon>Cytophagales</taxon>
        <taxon>Hymenobacteraceae</taxon>
        <taxon>Hymenobacter</taxon>
    </lineage>
</organism>